<reference evidence="1 2" key="1">
    <citation type="submission" date="2023-06" db="EMBL/GenBank/DDBJ databases">
        <authorList>
            <person name="Ham H."/>
            <person name="Park D.S."/>
        </authorList>
    </citation>
    <scope>NUCLEOTIDE SEQUENCE [LARGE SCALE GENOMIC DNA]</scope>
    <source>
        <strain evidence="1 2">KACC 17005</strain>
    </source>
</reference>
<sequence>MIDRRLPIEFRANDQLNYLLLTELVRLIETEDGLVQLLEHGCDAELIDGLRRRSSRDLLDLAARMREWRVSFSPIEMRQHLNGIDRQRRDSELCEYFIKNGASQPLVARLFSKSATEIRKLRDILVGGGAGGRTRLPRDLSVRDEIHREWYEISRAGSGMTSLRDRLYKLHLKFSEYSIDTLYSTIREFERGDVVSCRARRPGESQTAA</sequence>
<protein>
    <submittedName>
        <fullName evidence="1">DUF2857 domain-containing protein</fullName>
    </submittedName>
</protein>
<keyword evidence="2" id="KW-1185">Reference proteome</keyword>
<dbReference type="Pfam" id="PF11198">
    <property type="entry name" value="DUF2857"/>
    <property type="match status" value="1"/>
</dbReference>
<organism evidence="1 2">
    <name type="scientific">Paracidovorax citrulli</name>
    <name type="common">Acidovorax citrulli</name>
    <dbReference type="NCBI Taxonomy" id="80869"/>
    <lineage>
        <taxon>Bacteria</taxon>
        <taxon>Pseudomonadati</taxon>
        <taxon>Pseudomonadota</taxon>
        <taxon>Betaproteobacteria</taxon>
        <taxon>Burkholderiales</taxon>
        <taxon>Comamonadaceae</taxon>
        <taxon>Paracidovorax</taxon>
    </lineage>
</organism>
<dbReference type="Proteomes" id="UP001242732">
    <property type="component" value="Chromosome"/>
</dbReference>
<gene>
    <name evidence="1" type="ORF">QRO08_11430</name>
</gene>
<dbReference type="EMBL" id="CP127363">
    <property type="protein sequence ID" value="WIY51136.1"/>
    <property type="molecule type" value="Genomic_DNA"/>
</dbReference>
<name>A0ABY9AW73_PARCI</name>
<dbReference type="InterPro" id="IPR021364">
    <property type="entry name" value="DUF2857"/>
</dbReference>
<proteinExistence type="predicted"/>
<accession>A0ABY9AW73</accession>
<dbReference type="RefSeq" id="WP_011795773.1">
    <property type="nucleotide sequence ID" value="NZ_CP023687.1"/>
</dbReference>
<evidence type="ECO:0000313" key="2">
    <source>
        <dbReference type="Proteomes" id="UP001242732"/>
    </source>
</evidence>
<evidence type="ECO:0000313" key="1">
    <source>
        <dbReference type="EMBL" id="WIY51136.1"/>
    </source>
</evidence>